<evidence type="ECO:0000313" key="10">
    <source>
        <dbReference type="Proteomes" id="UP001499990"/>
    </source>
</evidence>
<dbReference type="Pfam" id="PF03704">
    <property type="entry name" value="BTAD"/>
    <property type="match status" value="1"/>
</dbReference>
<dbReference type="PANTHER" id="PTHR35807:SF1">
    <property type="entry name" value="TRANSCRIPTIONAL REGULATOR REDD"/>
    <property type="match status" value="1"/>
</dbReference>
<dbReference type="SMART" id="SM00862">
    <property type="entry name" value="Trans_reg_C"/>
    <property type="match status" value="1"/>
</dbReference>
<keyword evidence="4 6" id="KW-0238">DNA-binding</keyword>
<feature type="DNA-binding region" description="OmpR/PhoB-type" evidence="6">
    <location>
        <begin position="11"/>
        <end position="115"/>
    </location>
</feature>
<accession>A0ABP6SJV1</accession>
<sequence>MAEVLSGGRMSGIPDGSGVELGVLGPLSIRVCGGSVEIPGRRERQLLAVLTAARGTAVSADRLVDELWDGDPPPTATSGLQVCVSRLRALLEPGRRPRTASSVIITTDGGYELRIPGHAVDADRFTATVERATWLAADGDPATALTDVEAGLAEWRGRAYGDLGDLPTVREEADRLAELRLLACEARLDALLALGRHTAVVPDAELLVRQNPFRERFTNLLVRALCGSGRQADALAALRRTQVQLADELGVDPSPVLRALERDVLDQAPHLFGPAITHTSPAPVRPPVTERTAAPIPAPAPVDPVSIIGRRPQLAALDDALADTAAGGGTMALISGEPGIGKTALAAELARRADALGMRTVWGRCHEGDAAPAFWPWTAVVRATLDPGEPIPRELLPLLPESSAQASARGTDFDPTSSSLRVYEAVVRLLARASARTPLVVILDDIHWADASSLHLLGYAAEALAVHPVLIAATARDAEPDGDAALDSCLASLARSHPVRLPLTGLDRDETRELLQRTVGTGIDTSTADAVHDRADGNPFYARELARLLGTDPAVAGDLDRADIPIGVRCVVRRRLTRLPETTLTCCASPPSSAASSGSTCSRTWSRPGSTNSSTPSMSRSPAASWTNAPRPRVSTGSSTHSSVKPCTRTSAARAAAACTATSARRWSSGRPRSPNSPRPPTRWPTTWRSACRCARRSPGPRCATGSSPRAAPPNGCCVRRRVRSLTSSNRPEGRGFSVCGWSS</sequence>
<feature type="region of interest" description="Disordered" evidence="7">
    <location>
        <begin position="587"/>
        <end position="686"/>
    </location>
</feature>
<dbReference type="Pfam" id="PF00486">
    <property type="entry name" value="Trans_reg_C"/>
    <property type="match status" value="1"/>
</dbReference>
<dbReference type="Gene3D" id="1.25.40.10">
    <property type="entry name" value="Tetratricopeptide repeat domain"/>
    <property type="match status" value="1"/>
</dbReference>
<dbReference type="EMBL" id="BAAAYL010000001">
    <property type="protein sequence ID" value="GAA3377899.1"/>
    <property type="molecule type" value="Genomic_DNA"/>
</dbReference>
<dbReference type="SUPFAM" id="SSF52540">
    <property type="entry name" value="P-loop containing nucleoside triphosphate hydrolases"/>
    <property type="match status" value="1"/>
</dbReference>
<dbReference type="InterPro" id="IPR051677">
    <property type="entry name" value="AfsR-DnrI-RedD_regulator"/>
</dbReference>
<evidence type="ECO:0000313" key="9">
    <source>
        <dbReference type="EMBL" id="GAA3377899.1"/>
    </source>
</evidence>
<name>A0ABP6SJV1_9ACTN</name>
<keyword evidence="5" id="KW-0804">Transcription</keyword>
<reference evidence="10" key="1">
    <citation type="journal article" date="2019" name="Int. J. Syst. Evol. Microbiol.">
        <title>The Global Catalogue of Microorganisms (GCM) 10K type strain sequencing project: providing services to taxonomists for standard genome sequencing and annotation.</title>
        <authorList>
            <consortium name="The Broad Institute Genomics Platform"/>
            <consortium name="The Broad Institute Genome Sequencing Center for Infectious Disease"/>
            <person name="Wu L."/>
            <person name="Ma J."/>
        </authorList>
    </citation>
    <scope>NUCLEOTIDE SEQUENCE [LARGE SCALE GENOMIC DNA]</scope>
    <source>
        <strain evidence="10">JCM 9651</strain>
    </source>
</reference>
<keyword evidence="10" id="KW-1185">Reference proteome</keyword>
<dbReference type="InterPro" id="IPR016032">
    <property type="entry name" value="Sig_transdc_resp-reg_C-effctor"/>
</dbReference>
<organism evidence="9 10">
    <name type="scientific">Streptomyces sannanensis</name>
    <dbReference type="NCBI Taxonomy" id="285536"/>
    <lineage>
        <taxon>Bacteria</taxon>
        <taxon>Bacillati</taxon>
        <taxon>Actinomycetota</taxon>
        <taxon>Actinomycetes</taxon>
        <taxon>Kitasatosporales</taxon>
        <taxon>Streptomycetaceae</taxon>
        <taxon>Streptomyces</taxon>
    </lineage>
</organism>
<comment type="similarity">
    <text evidence="1">Belongs to the AfsR/DnrI/RedD regulatory family.</text>
</comment>
<dbReference type="PANTHER" id="PTHR35807">
    <property type="entry name" value="TRANSCRIPTIONAL REGULATOR REDD-RELATED"/>
    <property type="match status" value="1"/>
</dbReference>
<protein>
    <recommendedName>
        <fullName evidence="8">OmpR/PhoB-type domain-containing protein</fullName>
    </recommendedName>
</protein>
<dbReference type="SUPFAM" id="SSF46894">
    <property type="entry name" value="C-terminal effector domain of the bipartite response regulators"/>
    <property type="match status" value="1"/>
</dbReference>
<keyword evidence="3" id="KW-0805">Transcription regulation</keyword>
<dbReference type="InterPro" id="IPR001867">
    <property type="entry name" value="OmpR/PhoB-type_DNA-bd"/>
</dbReference>
<dbReference type="CDD" id="cd15831">
    <property type="entry name" value="BTAD"/>
    <property type="match status" value="1"/>
</dbReference>
<dbReference type="PROSITE" id="PS51755">
    <property type="entry name" value="OMPR_PHOB"/>
    <property type="match status" value="1"/>
</dbReference>
<dbReference type="InterPro" id="IPR011990">
    <property type="entry name" value="TPR-like_helical_dom_sf"/>
</dbReference>
<feature type="compositionally biased region" description="Low complexity" evidence="7">
    <location>
        <begin position="610"/>
        <end position="625"/>
    </location>
</feature>
<evidence type="ECO:0000256" key="4">
    <source>
        <dbReference type="ARBA" id="ARBA00023125"/>
    </source>
</evidence>
<dbReference type="SMART" id="SM00382">
    <property type="entry name" value="AAA"/>
    <property type="match status" value="1"/>
</dbReference>
<evidence type="ECO:0000256" key="2">
    <source>
        <dbReference type="ARBA" id="ARBA00023012"/>
    </source>
</evidence>
<evidence type="ECO:0000256" key="1">
    <source>
        <dbReference type="ARBA" id="ARBA00005820"/>
    </source>
</evidence>
<feature type="compositionally biased region" description="Low complexity" evidence="7">
    <location>
        <begin position="648"/>
        <end position="674"/>
    </location>
</feature>
<evidence type="ECO:0000256" key="5">
    <source>
        <dbReference type="ARBA" id="ARBA00023163"/>
    </source>
</evidence>
<feature type="compositionally biased region" description="Polar residues" evidence="7">
    <location>
        <begin position="635"/>
        <end position="645"/>
    </location>
</feature>
<dbReference type="Gene3D" id="1.10.10.10">
    <property type="entry name" value="Winged helix-like DNA-binding domain superfamily/Winged helix DNA-binding domain"/>
    <property type="match status" value="1"/>
</dbReference>
<dbReference type="InterPro" id="IPR005158">
    <property type="entry name" value="BTAD"/>
</dbReference>
<dbReference type="InterPro" id="IPR027417">
    <property type="entry name" value="P-loop_NTPase"/>
</dbReference>
<dbReference type="InterPro" id="IPR036388">
    <property type="entry name" value="WH-like_DNA-bd_sf"/>
</dbReference>
<comment type="caution">
    <text evidence="9">The sequence shown here is derived from an EMBL/GenBank/DDBJ whole genome shotgun (WGS) entry which is preliminary data.</text>
</comment>
<keyword evidence="2" id="KW-0902">Two-component regulatory system</keyword>
<dbReference type="RefSeq" id="WP_345042527.1">
    <property type="nucleotide sequence ID" value="NZ_BAAAYL010000001.1"/>
</dbReference>
<gene>
    <name evidence="9" type="ORF">GCM10020367_55390</name>
</gene>
<dbReference type="InterPro" id="IPR003593">
    <property type="entry name" value="AAA+_ATPase"/>
</dbReference>
<dbReference type="SUPFAM" id="SSF48452">
    <property type="entry name" value="TPR-like"/>
    <property type="match status" value="1"/>
</dbReference>
<dbReference type="Pfam" id="PF13191">
    <property type="entry name" value="AAA_16"/>
    <property type="match status" value="1"/>
</dbReference>
<dbReference type="InterPro" id="IPR041664">
    <property type="entry name" value="AAA_16"/>
</dbReference>
<feature type="compositionally biased region" description="Low complexity" evidence="7">
    <location>
        <begin position="587"/>
        <end position="602"/>
    </location>
</feature>
<dbReference type="Gene3D" id="3.40.50.300">
    <property type="entry name" value="P-loop containing nucleotide triphosphate hydrolases"/>
    <property type="match status" value="1"/>
</dbReference>
<evidence type="ECO:0000259" key="8">
    <source>
        <dbReference type="PROSITE" id="PS51755"/>
    </source>
</evidence>
<proteinExistence type="inferred from homology"/>
<evidence type="ECO:0000256" key="7">
    <source>
        <dbReference type="SAM" id="MobiDB-lite"/>
    </source>
</evidence>
<dbReference type="SMART" id="SM01043">
    <property type="entry name" value="BTAD"/>
    <property type="match status" value="1"/>
</dbReference>
<dbReference type="Proteomes" id="UP001499990">
    <property type="component" value="Unassembled WGS sequence"/>
</dbReference>
<evidence type="ECO:0000256" key="6">
    <source>
        <dbReference type="PROSITE-ProRule" id="PRU01091"/>
    </source>
</evidence>
<evidence type="ECO:0000256" key="3">
    <source>
        <dbReference type="ARBA" id="ARBA00023015"/>
    </source>
</evidence>
<feature type="domain" description="OmpR/PhoB-type" evidence="8">
    <location>
        <begin position="11"/>
        <end position="115"/>
    </location>
</feature>